<evidence type="ECO:0000256" key="2">
    <source>
        <dbReference type="ARBA" id="ARBA00022519"/>
    </source>
</evidence>
<dbReference type="InterPro" id="IPR004843">
    <property type="entry name" value="Calcineurin-like_PHP"/>
</dbReference>
<feature type="domain" description="Calcineurin-like phosphoesterase" evidence="7">
    <location>
        <begin position="8"/>
        <end position="208"/>
    </location>
</feature>
<dbReference type="OrthoDB" id="9802481at2"/>
<evidence type="ECO:0000256" key="4">
    <source>
        <dbReference type="ARBA" id="ARBA00023136"/>
    </source>
</evidence>
<dbReference type="CDD" id="cd07398">
    <property type="entry name" value="MPP_YbbF-LpxH"/>
    <property type="match status" value="1"/>
</dbReference>
<dbReference type="Proteomes" id="UP000306196">
    <property type="component" value="Unassembled WGS sequence"/>
</dbReference>
<dbReference type="PANTHER" id="PTHR34990:SF2">
    <property type="entry name" value="BLL8164 PROTEIN"/>
    <property type="match status" value="1"/>
</dbReference>
<evidence type="ECO:0000259" key="7">
    <source>
        <dbReference type="Pfam" id="PF00149"/>
    </source>
</evidence>
<keyword evidence="2" id="KW-0997">Cell inner membrane</keyword>
<dbReference type="PANTHER" id="PTHR34990">
    <property type="entry name" value="UDP-2,3-DIACYLGLUCOSAMINE HYDROLASE-RELATED"/>
    <property type="match status" value="1"/>
</dbReference>
<keyword evidence="9" id="KW-1185">Reference proteome</keyword>
<dbReference type="SUPFAM" id="SSF56300">
    <property type="entry name" value="Metallo-dependent phosphatases"/>
    <property type="match status" value="1"/>
</dbReference>
<keyword evidence="1" id="KW-1003">Cell membrane</keyword>
<keyword evidence="3" id="KW-0479">Metal-binding</keyword>
<organism evidence="8 9">
    <name type="scientific">Phragmitibacter flavus</name>
    <dbReference type="NCBI Taxonomy" id="2576071"/>
    <lineage>
        <taxon>Bacteria</taxon>
        <taxon>Pseudomonadati</taxon>
        <taxon>Verrucomicrobiota</taxon>
        <taxon>Verrucomicrobiia</taxon>
        <taxon>Verrucomicrobiales</taxon>
        <taxon>Verrucomicrobiaceae</taxon>
        <taxon>Phragmitibacter</taxon>
    </lineage>
</organism>
<dbReference type="AlphaFoldDB" id="A0A5R8KFH1"/>
<protein>
    <submittedName>
        <fullName evidence="8">UDP-2,3-diacylglucosamine diphosphatase</fullName>
    </submittedName>
</protein>
<proteinExistence type="predicted"/>
<comment type="caution">
    <text evidence="8">The sequence shown here is derived from an EMBL/GenBank/DDBJ whole genome shotgun (WGS) entry which is preliminary data.</text>
</comment>
<evidence type="ECO:0000313" key="8">
    <source>
        <dbReference type="EMBL" id="TLD71011.1"/>
    </source>
</evidence>
<sequence>MKRKLRFKTIFISDVHLGVPECKASQASHFIRNSSCEKLVLNGDIIDAWALKRDGKWTKDHTHFVRTVLRKMEKEGTEVIYLRGNHDDVLERFLPLSLDNLKITDEHIHQSPHGNYLVVHGDGFDHVTTNHKWMAELGAIGYNSLLKLNRIYNAYRSWRGKAPFSFAKWVKAKVKGAVSFVGKYEEQLQNLAHSKKCDGIICGHIHTPADKQVGDVHYLNSGDWVESMTAVVEHLDRSFEVINYEEWCRRAGRQPKGLLLDAESTDLDAEDALEDLEETEPKRQPESTGSSATVTVP</sequence>
<accession>A0A5R8KFH1</accession>
<dbReference type="Gene3D" id="3.60.21.10">
    <property type="match status" value="1"/>
</dbReference>
<keyword evidence="5" id="KW-0464">Manganese</keyword>
<dbReference type="GO" id="GO:0016020">
    <property type="term" value="C:membrane"/>
    <property type="evidence" value="ECO:0007669"/>
    <property type="project" value="GOC"/>
</dbReference>
<keyword evidence="4" id="KW-0472">Membrane</keyword>
<evidence type="ECO:0000256" key="6">
    <source>
        <dbReference type="SAM" id="MobiDB-lite"/>
    </source>
</evidence>
<dbReference type="EMBL" id="VAUV01000006">
    <property type="protein sequence ID" value="TLD71011.1"/>
    <property type="molecule type" value="Genomic_DNA"/>
</dbReference>
<feature type="compositionally biased region" description="Acidic residues" evidence="6">
    <location>
        <begin position="269"/>
        <end position="278"/>
    </location>
</feature>
<evidence type="ECO:0000256" key="1">
    <source>
        <dbReference type="ARBA" id="ARBA00022475"/>
    </source>
</evidence>
<dbReference type="GO" id="GO:0008758">
    <property type="term" value="F:UDP-2,3-diacylglucosamine hydrolase activity"/>
    <property type="evidence" value="ECO:0007669"/>
    <property type="project" value="TreeGrafter"/>
</dbReference>
<dbReference type="InterPro" id="IPR043461">
    <property type="entry name" value="LpxH-like"/>
</dbReference>
<evidence type="ECO:0000256" key="5">
    <source>
        <dbReference type="ARBA" id="ARBA00023211"/>
    </source>
</evidence>
<evidence type="ECO:0000256" key="3">
    <source>
        <dbReference type="ARBA" id="ARBA00022723"/>
    </source>
</evidence>
<dbReference type="InterPro" id="IPR029052">
    <property type="entry name" value="Metallo-depent_PP-like"/>
</dbReference>
<dbReference type="Pfam" id="PF00149">
    <property type="entry name" value="Metallophos"/>
    <property type="match status" value="1"/>
</dbReference>
<reference evidence="8 9" key="1">
    <citation type="submission" date="2019-05" db="EMBL/GenBank/DDBJ databases">
        <title>Verrucobacter flavum gen. nov., sp. nov. a new member of the family Verrucomicrobiaceae.</title>
        <authorList>
            <person name="Szuroczki S."/>
            <person name="Abbaszade G."/>
            <person name="Szabo A."/>
            <person name="Felfoldi T."/>
            <person name="Schumann P."/>
            <person name="Boka K."/>
            <person name="Keki Z."/>
            <person name="Toumi M."/>
            <person name="Toth E."/>
        </authorList>
    </citation>
    <scope>NUCLEOTIDE SEQUENCE [LARGE SCALE GENOMIC DNA]</scope>
    <source>
        <strain evidence="8 9">MG-N-17</strain>
    </source>
</reference>
<gene>
    <name evidence="8" type="ORF">FEM03_08825</name>
</gene>
<evidence type="ECO:0000313" key="9">
    <source>
        <dbReference type="Proteomes" id="UP000306196"/>
    </source>
</evidence>
<feature type="compositionally biased region" description="Polar residues" evidence="6">
    <location>
        <begin position="286"/>
        <end position="297"/>
    </location>
</feature>
<name>A0A5R8KFH1_9BACT</name>
<dbReference type="RefSeq" id="WP_138085840.1">
    <property type="nucleotide sequence ID" value="NZ_VAUV01000006.1"/>
</dbReference>
<dbReference type="GO" id="GO:0046872">
    <property type="term" value="F:metal ion binding"/>
    <property type="evidence" value="ECO:0007669"/>
    <property type="project" value="UniProtKB-KW"/>
</dbReference>
<dbReference type="GO" id="GO:0009245">
    <property type="term" value="P:lipid A biosynthetic process"/>
    <property type="evidence" value="ECO:0007669"/>
    <property type="project" value="TreeGrafter"/>
</dbReference>
<feature type="region of interest" description="Disordered" evidence="6">
    <location>
        <begin position="269"/>
        <end position="297"/>
    </location>
</feature>